<name>K4MT35_9VIRU</name>
<evidence type="ECO:0000256" key="12">
    <source>
        <dbReference type="ARBA" id="ARBA00033148"/>
    </source>
</evidence>
<keyword evidence="10" id="KW-1038">Host endoplasmic reticulum</keyword>
<keyword evidence="15" id="KW-1185">Reference proteome</keyword>
<sequence length="67" mass="7584">MLQINLVVVVLVSVFVVLVLTIIDKFERENPCFIQITGESVVIKGCLFDKDFIELVKGLKPFHHELG</sequence>
<comment type="subcellular location">
    <subcellularLocation>
        <location evidence="1">Host endoplasmic reticulum membrane</location>
    </subcellularLocation>
</comment>
<dbReference type="OrthoDB" id="29091at10239"/>
<evidence type="ECO:0000313" key="15">
    <source>
        <dbReference type="Proteomes" id="UP000203280"/>
    </source>
</evidence>
<evidence type="ECO:0000256" key="9">
    <source>
        <dbReference type="ARBA" id="ARBA00023136"/>
    </source>
</evidence>
<evidence type="ECO:0000256" key="13">
    <source>
        <dbReference type="SAM" id="Phobius"/>
    </source>
</evidence>
<dbReference type="KEGG" id="vg:13887837"/>
<feature type="transmembrane region" description="Helical" evidence="13">
    <location>
        <begin position="6"/>
        <end position="23"/>
    </location>
</feature>
<evidence type="ECO:0000256" key="1">
    <source>
        <dbReference type="ARBA" id="ARBA00004625"/>
    </source>
</evidence>
<comment type="function">
    <text evidence="11">Plays a role in viral cell-to-cell propagation, by facilitating genome transport to neighboring plant cells through plasmosdesmata. May induce the formation of granular vesicles derived from the Endoplasmic reticulum, which align on actin filaments.</text>
</comment>
<proteinExistence type="inferred from homology"/>
<evidence type="ECO:0000256" key="10">
    <source>
        <dbReference type="ARBA" id="ARBA00023184"/>
    </source>
</evidence>
<keyword evidence="9 13" id="KW-0472">Membrane</keyword>
<keyword evidence="5 13" id="KW-0812">Transmembrane</keyword>
<organism evidence="14 15">
    <name type="scientific">Rubus canadensis virus 1</name>
    <dbReference type="NCBI Taxonomy" id="1243178"/>
    <lineage>
        <taxon>Viruses</taxon>
        <taxon>Riboviria</taxon>
        <taxon>Orthornavirae</taxon>
        <taxon>Kitrinoviricota</taxon>
        <taxon>Alsuviricetes</taxon>
        <taxon>Tymovirales</taxon>
        <taxon>Betaflexiviridae</taxon>
        <taxon>Quinvirinae</taxon>
        <taxon>Foveavirus</taxon>
        <taxon>Foveavirus unicanadense</taxon>
    </lineage>
</organism>
<accession>K4MT35</accession>
<evidence type="ECO:0000256" key="6">
    <source>
        <dbReference type="ARBA" id="ARBA00022870"/>
    </source>
</evidence>
<evidence type="ECO:0000313" key="14">
    <source>
        <dbReference type="EMBL" id="AFV31420.1"/>
    </source>
</evidence>
<reference evidence="14 15" key="1">
    <citation type="journal article" date="2013" name="Arch. Virol.">
        <title>Rubus canadensis virus 1, a novel betaflexivirus identified in blackberry.</title>
        <authorList>
            <person name="Abou Ghanem-Sabanadzovic N."/>
            <person name="Tzanetakis I.E."/>
            <person name="Sabanadzovic S."/>
        </authorList>
    </citation>
    <scope>NUCLEOTIDE SEQUENCE [LARGE SCALE GENOMIC DNA]</scope>
    <source>
        <strain evidence="14">BM-01</strain>
    </source>
</reference>
<evidence type="ECO:0000256" key="11">
    <source>
        <dbReference type="ARBA" id="ARBA00025270"/>
    </source>
</evidence>
<evidence type="ECO:0000256" key="3">
    <source>
        <dbReference type="ARBA" id="ARBA00013812"/>
    </source>
</evidence>
<keyword evidence="7 13" id="KW-1133">Transmembrane helix</keyword>
<keyword evidence="4" id="KW-0813">Transport</keyword>
<dbReference type="GO" id="GO:0046740">
    <property type="term" value="P:transport of virus in host, cell to cell"/>
    <property type="evidence" value="ECO:0007669"/>
    <property type="project" value="UniProtKB-KW"/>
</dbReference>
<evidence type="ECO:0000256" key="8">
    <source>
        <dbReference type="ARBA" id="ARBA00023031"/>
    </source>
</evidence>
<evidence type="ECO:0000256" key="5">
    <source>
        <dbReference type="ARBA" id="ARBA00022692"/>
    </source>
</evidence>
<comment type="similarity">
    <text evidence="2">Belongs to the Tymovirales TGBp3 protein family.</text>
</comment>
<evidence type="ECO:0000256" key="4">
    <source>
        <dbReference type="ARBA" id="ARBA00022448"/>
    </source>
</evidence>
<dbReference type="RefSeq" id="YP_006905864.1">
    <property type="nucleotide sequence ID" value="NC_019025.1"/>
</dbReference>
<keyword evidence="8" id="KW-0916">Viral movement protein</keyword>
<dbReference type="InterPro" id="IPR003411">
    <property type="entry name" value="TGBp3"/>
</dbReference>
<protein>
    <recommendedName>
        <fullName evidence="3">Movement protein TGBp3</fullName>
    </recommendedName>
    <alternativeName>
        <fullName evidence="12">Triple gene block 3 protein</fullName>
    </alternativeName>
</protein>
<dbReference type="Proteomes" id="UP000203280">
    <property type="component" value="Segment"/>
</dbReference>
<evidence type="ECO:0000256" key="7">
    <source>
        <dbReference type="ARBA" id="ARBA00022989"/>
    </source>
</evidence>
<dbReference type="EMBL" id="JX277553">
    <property type="protein sequence ID" value="AFV31420.1"/>
    <property type="molecule type" value="Genomic_RNA"/>
</dbReference>
<keyword evidence="6" id="KW-1043">Host membrane</keyword>
<dbReference type="Pfam" id="PF02495">
    <property type="entry name" value="TGBp3"/>
    <property type="match status" value="1"/>
</dbReference>
<dbReference type="GeneID" id="13887837"/>
<evidence type="ECO:0000256" key="2">
    <source>
        <dbReference type="ARBA" id="ARBA00010355"/>
    </source>
</evidence>
<dbReference type="GO" id="GO:0044167">
    <property type="term" value="C:host cell endoplasmic reticulum membrane"/>
    <property type="evidence" value="ECO:0007669"/>
    <property type="project" value="UniProtKB-SubCell"/>
</dbReference>